<dbReference type="PANTHER" id="PTHR30204">
    <property type="entry name" value="REDOX-CYCLING DRUG-SENSING TRANSCRIPTIONAL ACTIVATOR SOXR"/>
    <property type="match status" value="1"/>
</dbReference>
<dbReference type="PROSITE" id="PS50937">
    <property type="entry name" value="HTH_MERR_2"/>
    <property type="match status" value="1"/>
</dbReference>
<keyword evidence="2" id="KW-0040">ANK repeat</keyword>
<dbReference type="PRINTS" id="PR00040">
    <property type="entry name" value="HTHMERR"/>
</dbReference>
<gene>
    <name evidence="4" type="ORF">EV186_109147</name>
</gene>
<dbReference type="SMART" id="SM00422">
    <property type="entry name" value="HTH_MERR"/>
    <property type="match status" value="1"/>
</dbReference>
<keyword evidence="1 4" id="KW-0238">DNA-binding</keyword>
<name>A0A4R6RXS1_LABRH</name>
<evidence type="ECO:0000313" key="4">
    <source>
        <dbReference type="EMBL" id="TDP91155.1"/>
    </source>
</evidence>
<dbReference type="EMBL" id="SNXZ01000009">
    <property type="protein sequence ID" value="TDP91155.1"/>
    <property type="molecule type" value="Genomic_DNA"/>
</dbReference>
<dbReference type="Pfam" id="PF13411">
    <property type="entry name" value="MerR_1"/>
    <property type="match status" value="1"/>
</dbReference>
<sequence length="304" mass="33856">MIPVIDQELFTIGQLSRRTGLPVRTIRFWSDSELIPPTTRSAGNYRLYDAAALGRLELVRTLRELGIDLDTVHQVLSRATTVAEVAGTHVQAIDAEIRTLRLRRAVLRSIARRGSTTEEMRLMNDMARLSAEQRQQIIDEFADATFAGIPDDAPGAWIAQAMRTMPAELPDEPTDEQVDAWLELAALVADPSFRESARRMAVTGADPATEAPSDADRQLMAELCSDAVKRGIAPDSPQGQEILGRLVDPSRSRADRIRLADQIDLFTDARVERYWELVGVLNNRPPFPRMVPAFEWMSQALRAG</sequence>
<dbReference type="PANTHER" id="PTHR30204:SF93">
    <property type="entry name" value="HTH MERR-TYPE DOMAIN-CONTAINING PROTEIN"/>
    <property type="match status" value="1"/>
</dbReference>
<proteinExistence type="predicted"/>
<feature type="repeat" description="ANK" evidence="2">
    <location>
        <begin position="42"/>
        <end position="74"/>
    </location>
</feature>
<accession>A0A4R6RXS1</accession>
<dbReference type="CDD" id="cd00592">
    <property type="entry name" value="HTH_MerR-like"/>
    <property type="match status" value="1"/>
</dbReference>
<evidence type="ECO:0000259" key="3">
    <source>
        <dbReference type="PROSITE" id="PS50937"/>
    </source>
</evidence>
<evidence type="ECO:0000313" key="5">
    <source>
        <dbReference type="Proteomes" id="UP000295444"/>
    </source>
</evidence>
<dbReference type="PROSITE" id="PS50088">
    <property type="entry name" value="ANK_REPEAT"/>
    <property type="match status" value="1"/>
</dbReference>
<dbReference type="SUPFAM" id="SSF46955">
    <property type="entry name" value="Putative DNA-binding domain"/>
    <property type="match status" value="1"/>
</dbReference>
<dbReference type="Proteomes" id="UP000295444">
    <property type="component" value="Unassembled WGS sequence"/>
</dbReference>
<evidence type="ECO:0000256" key="2">
    <source>
        <dbReference type="PROSITE-ProRule" id="PRU00023"/>
    </source>
</evidence>
<dbReference type="GO" id="GO:0003700">
    <property type="term" value="F:DNA-binding transcription factor activity"/>
    <property type="evidence" value="ECO:0007669"/>
    <property type="project" value="InterPro"/>
</dbReference>
<dbReference type="InterPro" id="IPR047057">
    <property type="entry name" value="MerR_fam"/>
</dbReference>
<dbReference type="InterPro" id="IPR002110">
    <property type="entry name" value="Ankyrin_rpt"/>
</dbReference>
<dbReference type="InterPro" id="IPR000551">
    <property type="entry name" value="MerR-type_HTH_dom"/>
</dbReference>
<reference evidence="4 5" key="1">
    <citation type="submission" date="2019-03" db="EMBL/GenBank/DDBJ databases">
        <title>Genomic Encyclopedia of Type Strains, Phase IV (KMG-IV): sequencing the most valuable type-strain genomes for metagenomic binning, comparative biology and taxonomic classification.</title>
        <authorList>
            <person name="Goeker M."/>
        </authorList>
    </citation>
    <scope>NUCLEOTIDE SEQUENCE [LARGE SCALE GENOMIC DNA]</scope>
    <source>
        <strain evidence="4 5">DSM 45361</strain>
    </source>
</reference>
<protein>
    <submittedName>
        <fullName evidence="4">DNA-binding transcriptional MerR regulator</fullName>
    </submittedName>
</protein>
<dbReference type="InterPro" id="IPR009061">
    <property type="entry name" value="DNA-bd_dom_put_sf"/>
</dbReference>
<dbReference type="GO" id="GO:0003677">
    <property type="term" value="F:DNA binding"/>
    <property type="evidence" value="ECO:0007669"/>
    <property type="project" value="UniProtKB-KW"/>
</dbReference>
<keyword evidence="5" id="KW-1185">Reference proteome</keyword>
<dbReference type="Gene3D" id="1.10.1660.10">
    <property type="match status" value="1"/>
</dbReference>
<dbReference type="AlphaFoldDB" id="A0A4R6RXS1"/>
<evidence type="ECO:0000256" key="1">
    <source>
        <dbReference type="ARBA" id="ARBA00023125"/>
    </source>
</evidence>
<comment type="caution">
    <text evidence="4">The sequence shown here is derived from an EMBL/GenBank/DDBJ whole genome shotgun (WGS) entry which is preliminary data.</text>
</comment>
<organism evidence="4 5">
    <name type="scientific">Labedaea rhizosphaerae</name>
    <dbReference type="NCBI Taxonomy" id="598644"/>
    <lineage>
        <taxon>Bacteria</taxon>
        <taxon>Bacillati</taxon>
        <taxon>Actinomycetota</taxon>
        <taxon>Actinomycetes</taxon>
        <taxon>Pseudonocardiales</taxon>
        <taxon>Pseudonocardiaceae</taxon>
        <taxon>Labedaea</taxon>
    </lineage>
</organism>
<feature type="domain" description="HTH merR-type" evidence="3">
    <location>
        <begin position="9"/>
        <end position="78"/>
    </location>
</feature>